<dbReference type="Gene3D" id="1.10.10.60">
    <property type="entry name" value="Homeodomain-like"/>
    <property type="match status" value="1"/>
</dbReference>
<keyword evidence="10" id="KW-1185">Reference proteome</keyword>
<dbReference type="Gene3D" id="1.10.8.60">
    <property type="match status" value="1"/>
</dbReference>
<dbReference type="CDD" id="cd00156">
    <property type="entry name" value="REC"/>
    <property type="match status" value="1"/>
</dbReference>
<feature type="domain" description="Response regulatory" evidence="8">
    <location>
        <begin position="3"/>
        <end position="117"/>
    </location>
</feature>
<accession>I8WNY9</accession>
<evidence type="ECO:0000256" key="4">
    <source>
        <dbReference type="ARBA" id="ARBA00023125"/>
    </source>
</evidence>
<evidence type="ECO:0000256" key="5">
    <source>
        <dbReference type="ARBA" id="ARBA00023163"/>
    </source>
</evidence>
<dbReference type="PRINTS" id="PR01590">
    <property type="entry name" value="HTHFIS"/>
</dbReference>
<dbReference type="SMART" id="SM00382">
    <property type="entry name" value="AAA"/>
    <property type="match status" value="1"/>
</dbReference>
<dbReference type="Pfam" id="PF00158">
    <property type="entry name" value="Sigma54_activat"/>
    <property type="match status" value="1"/>
</dbReference>
<comment type="caution">
    <text evidence="9">The sequence shown here is derived from an EMBL/GenBank/DDBJ whole genome shotgun (WGS) entry which is preliminary data.</text>
</comment>
<feature type="modified residue" description="4-aspartylphosphate" evidence="6">
    <location>
        <position position="52"/>
    </location>
</feature>
<gene>
    <name evidence="9" type="ORF">HMPREF1062_00138</name>
</gene>
<dbReference type="SUPFAM" id="SSF52540">
    <property type="entry name" value="P-loop containing nucleoside triphosphate hydrolases"/>
    <property type="match status" value="1"/>
</dbReference>
<keyword evidence="5" id="KW-0804">Transcription</keyword>
<evidence type="ECO:0000259" key="7">
    <source>
        <dbReference type="PROSITE" id="PS50045"/>
    </source>
</evidence>
<feature type="domain" description="Sigma-54 factor interaction" evidence="7">
    <location>
        <begin position="131"/>
        <end position="360"/>
    </location>
</feature>
<dbReference type="InterPro" id="IPR011006">
    <property type="entry name" value="CheY-like_superfamily"/>
</dbReference>
<dbReference type="PROSITE" id="PS50110">
    <property type="entry name" value="RESPONSE_REGULATORY"/>
    <property type="match status" value="1"/>
</dbReference>
<evidence type="ECO:0000313" key="10">
    <source>
        <dbReference type="Proteomes" id="UP000003741"/>
    </source>
</evidence>
<dbReference type="SMART" id="SM00448">
    <property type="entry name" value="REC"/>
    <property type="match status" value="1"/>
</dbReference>
<dbReference type="SUPFAM" id="SSF52172">
    <property type="entry name" value="CheY-like"/>
    <property type="match status" value="1"/>
</dbReference>
<name>I8WNY9_9BACE</name>
<dbReference type="Pfam" id="PF02954">
    <property type="entry name" value="HTH_8"/>
    <property type="match status" value="1"/>
</dbReference>
<dbReference type="PROSITE" id="PS00676">
    <property type="entry name" value="SIGMA54_INTERACT_2"/>
    <property type="match status" value="1"/>
</dbReference>
<keyword evidence="3" id="KW-0805">Transcription regulation</keyword>
<sequence>MSRILIVEDDVVLARALKNWLERERLQVTCAITAANARRIIANEEVDMILSDLRLPDGDGIELLEWMKKNKCRIPLIIMTQHAEVSSAIRAMKAGAEDYLPKPIHPETLYPKLNDVLLRTRKTKRKQTDILQRVSPPIREVERRARLVAVTDMSVLIRGENGSGKELVADLIHRTSARDDKPFVPVDCGAIPKELSAAEFFGYVKGAFTGAVTDKTGVFHAADGGTLFLDEVGNLPYEVQTNLLRVLQERRYRPIGGRREYACDVRIVAATNENIERAIAEGHFREDLYHRLNEFTIELPPLRECADDILPLAEFFLTQFCEKNHRRITGFTPSAVKRLKNYRWPGNVRELRNTVRSAALLSMTGTIDETDLDLPSTRGMESYALKVEQEERTRIVKALKAAKYNKALAAELLRISRPTLYEKMKKYGINTEK</sequence>
<dbReference type="FunFam" id="3.40.50.300:FF:000006">
    <property type="entry name" value="DNA-binding transcriptional regulator NtrC"/>
    <property type="match status" value="1"/>
</dbReference>
<dbReference type="PROSITE" id="PS50045">
    <property type="entry name" value="SIGMA54_INTERACT_4"/>
    <property type="match status" value="1"/>
</dbReference>
<evidence type="ECO:0000259" key="8">
    <source>
        <dbReference type="PROSITE" id="PS50110"/>
    </source>
</evidence>
<dbReference type="PROSITE" id="PS00688">
    <property type="entry name" value="SIGMA54_INTERACT_3"/>
    <property type="match status" value="1"/>
</dbReference>
<keyword evidence="1" id="KW-0547">Nucleotide-binding</keyword>
<dbReference type="InterPro" id="IPR027417">
    <property type="entry name" value="P-loop_NTPase"/>
</dbReference>
<dbReference type="InterPro" id="IPR001789">
    <property type="entry name" value="Sig_transdc_resp-reg_receiver"/>
</dbReference>
<dbReference type="Proteomes" id="UP000003741">
    <property type="component" value="Unassembled WGS sequence"/>
</dbReference>
<keyword evidence="6" id="KW-0597">Phosphoprotein</keyword>
<dbReference type="EMBL" id="AGXG01000001">
    <property type="protein sequence ID" value="EIY40295.1"/>
    <property type="molecule type" value="Genomic_DNA"/>
</dbReference>
<evidence type="ECO:0000256" key="3">
    <source>
        <dbReference type="ARBA" id="ARBA00023015"/>
    </source>
</evidence>
<dbReference type="RefSeq" id="WP_007215211.1">
    <property type="nucleotide sequence ID" value="NZ_JH724085.1"/>
</dbReference>
<dbReference type="Pfam" id="PF25601">
    <property type="entry name" value="AAA_lid_14"/>
    <property type="match status" value="1"/>
</dbReference>
<dbReference type="Pfam" id="PF00072">
    <property type="entry name" value="Response_reg"/>
    <property type="match status" value="1"/>
</dbReference>
<dbReference type="AlphaFoldDB" id="I8WNY9"/>
<dbReference type="GO" id="GO:0005524">
    <property type="term" value="F:ATP binding"/>
    <property type="evidence" value="ECO:0007669"/>
    <property type="project" value="UniProtKB-KW"/>
</dbReference>
<keyword evidence="2" id="KW-0067">ATP-binding</keyword>
<dbReference type="Gene3D" id="3.40.50.300">
    <property type="entry name" value="P-loop containing nucleotide triphosphate hydrolases"/>
    <property type="match status" value="1"/>
</dbReference>
<dbReference type="SUPFAM" id="SSF46689">
    <property type="entry name" value="Homeodomain-like"/>
    <property type="match status" value="1"/>
</dbReference>
<evidence type="ECO:0000256" key="6">
    <source>
        <dbReference type="PROSITE-ProRule" id="PRU00169"/>
    </source>
</evidence>
<organism evidence="9 10">
    <name type="scientific">Bacteroides cellulosilyticus CL02T12C19</name>
    <dbReference type="NCBI Taxonomy" id="997874"/>
    <lineage>
        <taxon>Bacteria</taxon>
        <taxon>Pseudomonadati</taxon>
        <taxon>Bacteroidota</taxon>
        <taxon>Bacteroidia</taxon>
        <taxon>Bacteroidales</taxon>
        <taxon>Bacteroidaceae</taxon>
        <taxon>Bacteroides</taxon>
    </lineage>
</organism>
<evidence type="ECO:0000256" key="1">
    <source>
        <dbReference type="ARBA" id="ARBA00022741"/>
    </source>
</evidence>
<evidence type="ECO:0008006" key="11">
    <source>
        <dbReference type="Google" id="ProtNLM"/>
    </source>
</evidence>
<keyword evidence="4" id="KW-0238">DNA-binding</keyword>
<dbReference type="InterPro" id="IPR002197">
    <property type="entry name" value="HTH_Fis"/>
</dbReference>
<dbReference type="PANTHER" id="PTHR32071">
    <property type="entry name" value="TRANSCRIPTIONAL REGULATORY PROTEIN"/>
    <property type="match status" value="1"/>
</dbReference>
<protein>
    <recommendedName>
        <fullName evidence="11">Sigma-54 factor interaction domain-containing protein</fullName>
    </recommendedName>
</protein>
<evidence type="ECO:0000256" key="2">
    <source>
        <dbReference type="ARBA" id="ARBA00022840"/>
    </source>
</evidence>
<dbReference type="Gene3D" id="3.40.50.2300">
    <property type="match status" value="1"/>
</dbReference>
<dbReference type="InterPro" id="IPR058031">
    <property type="entry name" value="AAA_lid_NorR"/>
</dbReference>
<dbReference type="InterPro" id="IPR003593">
    <property type="entry name" value="AAA+_ATPase"/>
</dbReference>
<dbReference type="GO" id="GO:0000160">
    <property type="term" value="P:phosphorelay signal transduction system"/>
    <property type="evidence" value="ECO:0007669"/>
    <property type="project" value="InterPro"/>
</dbReference>
<proteinExistence type="predicted"/>
<dbReference type="GO" id="GO:0006355">
    <property type="term" value="P:regulation of DNA-templated transcription"/>
    <property type="evidence" value="ECO:0007669"/>
    <property type="project" value="InterPro"/>
</dbReference>
<dbReference type="GO" id="GO:0043565">
    <property type="term" value="F:sequence-specific DNA binding"/>
    <property type="evidence" value="ECO:0007669"/>
    <property type="project" value="InterPro"/>
</dbReference>
<dbReference type="InterPro" id="IPR025943">
    <property type="entry name" value="Sigma_54_int_dom_ATP-bd_2"/>
</dbReference>
<dbReference type="OrthoDB" id="9810703at2"/>
<reference evidence="9 10" key="1">
    <citation type="submission" date="2012-02" db="EMBL/GenBank/DDBJ databases">
        <title>The Genome Sequence of Bacteroides cellulosilyticus CL02T12C19.</title>
        <authorList>
            <consortium name="The Broad Institute Genome Sequencing Platform"/>
            <person name="Earl A."/>
            <person name="Ward D."/>
            <person name="Feldgarden M."/>
            <person name="Gevers D."/>
            <person name="Zitomersky N.L."/>
            <person name="Coyne M.J."/>
            <person name="Comstock L.E."/>
            <person name="Young S.K."/>
            <person name="Zeng Q."/>
            <person name="Gargeya S."/>
            <person name="Fitzgerald M."/>
            <person name="Haas B."/>
            <person name="Abouelleil A."/>
            <person name="Alvarado L."/>
            <person name="Arachchi H.M."/>
            <person name="Berlin A."/>
            <person name="Chapman S.B."/>
            <person name="Gearin G."/>
            <person name="Goldberg J."/>
            <person name="Griggs A."/>
            <person name="Gujja S."/>
            <person name="Hansen M."/>
            <person name="Heiman D."/>
            <person name="Howarth C."/>
            <person name="Larimer J."/>
            <person name="Lui A."/>
            <person name="MacDonald P.J.P."/>
            <person name="McCowen C."/>
            <person name="Montmayeur A."/>
            <person name="Murphy C."/>
            <person name="Neiman D."/>
            <person name="Pearson M."/>
            <person name="Priest M."/>
            <person name="Roberts A."/>
            <person name="Saif S."/>
            <person name="Shea T."/>
            <person name="Sisk P."/>
            <person name="Stolte C."/>
            <person name="Sykes S."/>
            <person name="Wortman J."/>
            <person name="Nusbaum C."/>
            <person name="Birren B."/>
        </authorList>
    </citation>
    <scope>NUCLEOTIDE SEQUENCE [LARGE SCALE GENOMIC DNA]</scope>
    <source>
        <strain evidence="9 10">CL02T12C19</strain>
    </source>
</reference>
<dbReference type="PATRIC" id="fig|997874.3.peg.146"/>
<dbReference type="InterPro" id="IPR002078">
    <property type="entry name" value="Sigma_54_int"/>
</dbReference>
<dbReference type="HOGENOM" id="CLU_000445_0_6_10"/>
<evidence type="ECO:0000313" key="9">
    <source>
        <dbReference type="EMBL" id="EIY40295.1"/>
    </source>
</evidence>
<dbReference type="CDD" id="cd00009">
    <property type="entry name" value="AAA"/>
    <property type="match status" value="1"/>
</dbReference>
<dbReference type="InterPro" id="IPR009057">
    <property type="entry name" value="Homeodomain-like_sf"/>
</dbReference>
<dbReference type="PANTHER" id="PTHR32071:SF81">
    <property type="entry name" value="PROPIONATE CATABOLISM OPERON REGULATORY PROTEIN"/>
    <property type="match status" value="1"/>
</dbReference>
<dbReference type="InterPro" id="IPR025944">
    <property type="entry name" value="Sigma_54_int_dom_CS"/>
</dbReference>